<accession>A0A3D8GXY1</accession>
<dbReference type="Proteomes" id="UP000256431">
    <property type="component" value="Unassembled WGS sequence"/>
</dbReference>
<keyword evidence="3" id="KW-1185">Reference proteome</keyword>
<name>A0A3D8GXY1_9GAMM</name>
<feature type="region of interest" description="Disordered" evidence="1">
    <location>
        <begin position="1"/>
        <end position="22"/>
    </location>
</feature>
<proteinExistence type="predicted"/>
<comment type="caution">
    <text evidence="2">The sequence shown here is derived from an EMBL/GenBank/DDBJ whole genome shotgun (WGS) entry which is preliminary data.</text>
</comment>
<dbReference type="AlphaFoldDB" id="A0A3D8GXY1"/>
<sequence>MKIENKKRRLGVGIRTGKSMEPHRPATIENMAEVFGSVEAARQMKALFDANAEMVSGVGERMQEKLKAGLRDPDPDDSLPDDEDTLRPGWDN</sequence>
<dbReference type="EMBL" id="QRDH01000012">
    <property type="protein sequence ID" value="RDU39318.1"/>
    <property type="molecule type" value="Genomic_DNA"/>
</dbReference>
<feature type="compositionally biased region" description="Basic residues" evidence="1">
    <location>
        <begin position="1"/>
        <end position="10"/>
    </location>
</feature>
<evidence type="ECO:0000256" key="1">
    <source>
        <dbReference type="SAM" id="MobiDB-lite"/>
    </source>
</evidence>
<gene>
    <name evidence="2" type="ORF">DXI23_18835</name>
</gene>
<dbReference type="RefSeq" id="WP_104271977.1">
    <property type="nucleotide sequence ID" value="NZ_PSSW01000013.1"/>
</dbReference>
<feature type="compositionally biased region" description="Basic and acidic residues" evidence="1">
    <location>
        <begin position="61"/>
        <end position="73"/>
    </location>
</feature>
<organism evidence="2 3">
    <name type="scientific">Marinobacter flavimaris</name>
    <dbReference type="NCBI Taxonomy" id="262076"/>
    <lineage>
        <taxon>Bacteria</taxon>
        <taxon>Pseudomonadati</taxon>
        <taxon>Pseudomonadota</taxon>
        <taxon>Gammaproteobacteria</taxon>
        <taxon>Pseudomonadales</taxon>
        <taxon>Marinobacteraceae</taxon>
        <taxon>Marinobacter</taxon>
    </lineage>
</organism>
<evidence type="ECO:0000313" key="2">
    <source>
        <dbReference type="EMBL" id="RDU39318.1"/>
    </source>
</evidence>
<protein>
    <submittedName>
        <fullName evidence="2">Uncharacterized protein</fullName>
    </submittedName>
</protein>
<evidence type="ECO:0000313" key="3">
    <source>
        <dbReference type="Proteomes" id="UP000256431"/>
    </source>
</evidence>
<reference evidence="2 3" key="1">
    <citation type="submission" date="2018-08" db="EMBL/GenBank/DDBJ databases">
        <title>Genome sequence of Marinobacter flavimaris KCTC 12185.</title>
        <authorList>
            <person name="Chun J."/>
            <person name="Kim B.-Y."/>
            <person name="Choi S.-B."/>
            <person name="Kwak M.-J."/>
        </authorList>
    </citation>
    <scope>NUCLEOTIDE SEQUENCE [LARGE SCALE GENOMIC DNA]</scope>
    <source>
        <strain evidence="2 3">KCTC 12185</strain>
    </source>
</reference>
<feature type="compositionally biased region" description="Acidic residues" evidence="1">
    <location>
        <begin position="74"/>
        <end position="84"/>
    </location>
</feature>
<feature type="region of interest" description="Disordered" evidence="1">
    <location>
        <begin position="59"/>
        <end position="92"/>
    </location>
</feature>